<dbReference type="Proteomes" id="UP000191110">
    <property type="component" value="Unassembled WGS sequence"/>
</dbReference>
<dbReference type="GO" id="GO:0005509">
    <property type="term" value="F:calcium ion binding"/>
    <property type="evidence" value="ECO:0007669"/>
    <property type="project" value="InterPro"/>
</dbReference>
<dbReference type="CDD" id="cd07496">
    <property type="entry name" value="Peptidases_S8_13"/>
    <property type="match status" value="1"/>
</dbReference>
<evidence type="ECO:0000313" key="14">
    <source>
        <dbReference type="Proteomes" id="UP000191110"/>
    </source>
</evidence>
<dbReference type="Gene3D" id="3.40.50.200">
    <property type="entry name" value="Peptidase S8/S53 domain"/>
    <property type="match status" value="1"/>
</dbReference>
<accession>A0A1T2L290</accession>
<keyword evidence="6 9" id="KW-0378">Hydrolase</keyword>
<dbReference type="Pfam" id="PF00082">
    <property type="entry name" value="Peptidase_S8"/>
    <property type="match status" value="1"/>
</dbReference>
<evidence type="ECO:0000256" key="10">
    <source>
        <dbReference type="RuleBase" id="RU003355"/>
    </source>
</evidence>
<evidence type="ECO:0000256" key="4">
    <source>
        <dbReference type="ARBA" id="ARBA00022670"/>
    </source>
</evidence>
<comment type="similarity">
    <text evidence="2 9 10">Belongs to the peptidase S8 family.</text>
</comment>
<dbReference type="InterPro" id="IPR013783">
    <property type="entry name" value="Ig-like_fold"/>
</dbReference>
<dbReference type="InterPro" id="IPR015500">
    <property type="entry name" value="Peptidase_S8_subtilisin-rel"/>
</dbReference>
<evidence type="ECO:0000256" key="3">
    <source>
        <dbReference type="ARBA" id="ARBA00022525"/>
    </source>
</evidence>
<sequence>MLLGDHTDRLIVKLRPESDGKRRALNSDRISRLAVRAGNTIKHHRRMSGRSEVIRLPRHLSIYDVRMIAQRIQFDPEVEYVEPDYIRFPMAEPDDTRYDDQWPLHDVIDDSEPGSANLEKAWDITTGSASVITAVIDTGLLPHTDIVADGNINDDDDRVLPGYDFVDEDGAGDYTTANDGDARDADPTDPGDWVSNAESIDGGSVLFGCDVESSSWHGTHVAGTIAADSDNSKGVAGVDWTGKLLPIRVLGKCGGYTSDIIDGMSWAAGISVPGVSDNPNPAKVINLSLGGSGSCSTSEQNTVDAVTAAGTVIVAAAGNDSGNVSNSAPANCDGVVAVAAVDRTGGLASYSNFGALIDIAAPGSSVYSTLDSGSTTANSSDSYAYYSGTSMATPHVSGVAALMLAVDATLTPTEIEQKLKDSARIFPTGTGDDCTTSTCGAGILNAYAAVGCARPATDPTADAGSDTAGDPTDEIQLSGSVADDCVTAFSWSQTAGTTATITGSTTATPTVTIPNSSGSLTFELTVTDDESRTDTDTVIININNVSTPTLFTIENQTIVVGDTNTLTITATDSDGSDPIMTAATLPTGATFGDNDDGTADFSWAPTSGQIGDHDITFTATDRNDSGSSDSQTVTFSVVGDVAPTLNTIDDQSVMEGEQLSFSISGTDTDGTDPLLTATGLPSGATLLDNDEGTAYFLWTPSPSQTGDHSITFIATDRNDSGLTDSQTITISVEAEVAPVLASIDNQTVIEGETLSFSISATDSDGSDPLLTATSLPSTATLTDNGDGTADFSWSPTFSLVGIHRITFIATDSGNSSYSDSQQVTITVEASPDRSTVSGGGSSSGGGSLSLSALLALLCLRLFRR</sequence>
<dbReference type="FunFam" id="3.40.50.200:FF:000022">
    <property type="entry name" value="Extracellular protease"/>
    <property type="match status" value="1"/>
</dbReference>
<dbReference type="GO" id="GO:0006508">
    <property type="term" value="P:proteolysis"/>
    <property type="evidence" value="ECO:0007669"/>
    <property type="project" value="UniProtKB-KW"/>
</dbReference>
<dbReference type="InterPro" id="IPR015919">
    <property type="entry name" value="Cadherin-like_sf"/>
</dbReference>
<dbReference type="PANTHER" id="PTHR43806:SF11">
    <property type="entry name" value="CEREVISIN-RELATED"/>
    <property type="match status" value="1"/>
</dbReference>
<dbReference type="InterPro" id="IPR036852">
    <property type="entry name" value="Peptidase_S8/S53_dom_sf"/>
</dbReference>
<feature type="active site" description="Charge relay system" evidence="9">
    <location>
        <position position="217"/>
    </location>
</feature>
<dbReference type="SMART" id="SM00736">
    <property type="entry name" value="CADG"/>
    <property type="match status" value="2"/>
</dbReference>
<keyword evidence="3" id="KW-0964">Secreted</keyword>
<dbReference type="Pfam" id="PF17963">
    <property type="entry name" value="Big_9"/>
    <property type="match status" value="2"/>
</dbReference>
<keyword evidence="8" id="KW-0865">Zymogen</keyword>
<evidence type="ECO:0000256" key="2">
    <source>
        <dbReference type="ARBA" id="ARBA00011073"/>
    </source>
</evidence>
<dbReference type="InterPro" id="IPR034176">
    <property type="entry name" value="Peptidases_S8_13"/>
</dbReference>
<dbReference type="EMBL" id="MPRL01000058">
    <property type="protein sequence ID" value="OOZ39174.1"/>
    <property type="molecule type" value="Genomic_DNA"/>
</dbReference>
<feature type="domain" description="Dystroglycan-type cadherin-like" evidence="12">
    <location>
        <begin position="643"/>
        <end position="738"/>
    </location>
</feature>
<protein>
    <recommendedName>
        <fullName evidence="12">Dystroglycan-type cadherin-like domain-containing protein</fullName>
    </recommendedName>
</protein>
<feature type="domain" description="Dystroglycan-type cadherin-like" evidence="12">
    <location>
        <begin position="739"/>
        <end position="834"/>
    </location>
</feature>
<comment type="subcellular location">
    <subcellularLocation>
        <location evidence="1">Secreted</location>
    </subcellularLocation>
</comment>
<dbReference type="PRINTS" id="PR00723">
    <property type="entry name" value="SUBTILISIN"/>
</dbReference>
<comment type="caution">
    <text evidence="13">The sequence shown here is derived from an EMBL/GenBank/DDBJ whole genome shotgun (WGS) entry which is preliminary data.</text>
</comment>
<dbReference type="GO" id="GO:0016020">
    <property type="term" value="C:membrane"/>
    <property type="evidence" value="ECO:0007669"/>
    <property type="project" value="InterPro"/>
</dbReference>
<dbReference type="GO" id="GO:0005576">
    <property type="term" value="C:extracellular region"/>
    <property type="evidence" value="ECO:0007669"/>
    <property type="project" value="UniProtKB-SubCell"/>
</dbReference>
<dbReference type="InterPro" id="IPR000209">
    <property type="entry name" value="Peptidase_S8/S53_dom"/>
</dbReference>
<dbReference type="InterPro" id="IPR050131">
    <property type="entry name" value="Peptidase_S8_subtilisin-like"/>
</dbReference>
<keyword evidence="14" id="KW-1185">Reference proteome</keyword>
<name>A0A1T2L290_9GAMM</name>
<feature type="active site" description="Charge relay system" evidence="9">
    <location>
        <position position="137"/>
    </location>
</feature>
<dbReference type="InterPro" id="IPR023827">
    <property type="entry name" value="Peptidase_S8_Asp-AS"/>
</dbReference>
<keyword evidence="5" id="KW-0732">Signal</keyword>
<dbReference type="InterPro" id="IPR006644">
    <property type="entry name" value="Cadg"/>
</dbReference>
<evidence type="ECO:0000259" key="12">
    <source>
        <dbReference type="SMART" id="SM00736"/>
    </source>
</evidence>
<evidence type="ECO:0000256" key="9">
    <source>
        <dbReference type="PROSITE-ProRule" id="PRU01240"/>
    </source>
</evidence>
<dbReference type="GO" id="GO:0004252">
    <property type="term" value="F:serine-type endopeptidase activity"/>
    <property type="evidence" value="ECO:0007669"/>
    <property type="project" value="UniProtKB-UniRule"/>
</dbReference>
<dbReference type="AlphaFoldDB" id="A0A1T2L290"/>
<reference evidence="13 14" key="1">
    <citation type="submission" date="2016-11" db="EMBL/GenBank/DDBJ databases">
        <title>Mixed transmission modes and dynamic genome evolution in an obligate animal-bacterial symbiosis.</title>
        <authorList>
            <person name="Russell S.L."/>
            <person name="Corbett-Detig R.B."/>
            <person name="Cavanaugh C.M."/>
        </authorList>
    </citation>
    <scope>NUCLEOTIDE SEQUENCE [LARGE SCALE GENOMIC DNA]</scope>
    <source>
        <strain evidence="13">Sveles-Q1</strain>
    </source>
</reference>
<dbReference type="SUPFAM" id="SSF52743">
    <property type="entry name" value="Subtilisin-like"/>
    <property type="match status" value="1"/>
</dbReference>
<dbReference type="PROSITE" id="PS00138">
    <property type="entry name" value="SUBTILASE_SER"/>
    <property type="match status" value="1"/>
</dbReference>
<evidence type="ECO:0000256" key="11">
    <source>
        <dbReference type="SAM" id="MobiDB-lite"/>
    </source>
</evidence>
<evidence type="ECO:0000256" key="1">
    <source>
        <dbReference type="ARBA" id="ARBA00004613"/>
    </source>
</evidence>
<dbReference type="Pfam" id="PF22352">
    <property type="entry name" value="K319L-like_PKD"/>
    <property type="match status" value="1"/>
</dbReference>
<proteinExistence type="inferred from homology"/>
<dbReference type="PANTHER" id="PTHR43806">
    <property type="entry name" value="PEPTIDASE S8"/>
    <property type="match status" value="1"/>
</dbReference>
<feature type="region of interest" description="Disordered" evidence="11">
    <location>
        <begin position="169"/>
        <end position="190"/>
    </location>
</feature>
<keyword evidence="4 9" id="KW-0645">Protease</keyword>
<dbReference type="Gene3D" id="2.60.40.10">
    <property type="entry name" value="Immunoglobulins"/>
    <property type="match status" value="4"/>
</dbReference>
<organism evidence="13 14">
    <name type="scientific">Solemya pervernicosa gill symbiont</name>
    <dbReference type="NCBI Taxonomy" id="642797"/>
    <lineage>
        <taxon>Bacteria</taxon>
        <taxon>Pseudomonadati</taxon>
        <taxon>Pseudomonadota</taxon>
        <taxon>Gammaproteobacteria</taxon>
        <taxon>sulfur-oxidizing symbionts</taxon>
    </lineage>
</organism>
<evidence type="ECO:0000256" key="5">
    <source>
        <dbReference type="ARBA" id="ARBA00022729"/>
    </source>
</evidence>
<evidence type="ECO:0000313" key="13">
    <source>
        <dbReference type="EMBL" id="OOZ39174.1"/>
    </source>
</evidence>
<gene>
    <name evidence="13" type="ORF">BOW53_12805</name>
</gene>
<dbReference type="SUPFAM" id="SSF49313">
    <property type="entry name" value="Cadherin-like"/>
    <property type="match status" value="3"/>
</dbReference>
<dbReference type="InterPro" id="IPR023828">
    <property type="entry name" value="Peptidase_S8_Ser-AS"/>
</dbReference>
<dbReference type="PROSITE" id="PS00136">
    <property type="entry name" value="SUBTILASE_ASP"/>
    <property type="match status" value="1"/>
</dbReference>
<dbReference type="PROSITE" id="PS51892">
    <property type="entry name" value="SUBTILASE"/>
    <property type="match status" value="1"/>
</dbReference>
<evidence type="ECO:0000256" key="7">
    <source>
        <dbReference type="ARBA" id="ARBA00022825"/>
    </source>
</evidence>
<keyword evidence="7 9" id="KW-0720">Serine protease</keyword>
<evidence type="ECO:0000256" key="6">
    <source>
        <dbReference type="ARBA" id="ARBA00022801"/>
    </source>
</evidence>
<evidence type="ECO:0000256" key="8">
    <source>
        <dbReference type="ARBA" id="ARBA00023145"/>
    </source>
</evidence>
<dbReference type="InterPro" id="IPR022398">
    <property type="entry name" value="Peptidase_S8_His-AS"/>
</dbReference>
<feature type="active site" description="Charge relay system" evidence="9">
    <location>
        <position position="390"/>
    </location>
</feature>
<dbReference type="PROSITE" id="PS00137">
    <property type="entry name" value="SUBTILASE_HIS"/>
    <property type="match status" value="1"/>
</dbReference>